<dbReference type="EMBL" id="NMPR01000017">
    <property type="protein sequence ID" value="KAA8634884.1"/>
    <property type="molecule type" value="Genomic_DNA"/>
</dbReference>
<evidence type="ECO:0000313" key="1">
    <source>
        <dbReference type="EMBL" id="KAA8634884.1"/>
    </source>
</evidence>
<reference evidence="1 2" key="1">
    <citation type="submission" date="2017-07" db="EMBL/GenBank/DDBJ databases">
        <title>Genome sequence of the Sordaria macrospora wild type strain R19027.</title>
        <authorList>
            <person name="Nowrousian M."/>
            <person name="Teichert I."/>
            <person name="Kueck U."/>
        </authorList>
    </citation>
    <scope>NUCLEOTIDE SEQUENCE [LARGE SCALE GENOMIC DNA]</scope>
    <source>
        <strain evidence="1 2">R19027</strain>
        <tissue evidence="1">Mycelium</tissue>
    </source>
</reference>
<protein>
    <submittedName>
        <fullName evidence="1">Uncharacterized protein</fullName>
    </submittedName>
</protein>
<name>A0A8S8ZVR9_SORMA</name>
<sequence>MDLFDIFNADADVNGTESSFGITRGPVSWAATDENQNVGQAEQTIPVSGEAQLLFGFYVRVLCPDNAFYHALQARLFYQIHATQPTANGQSHPPPLYIQVCLQQQHIPIPKQRPKLDHSLHLHLRGHSYE</sequence>
<proteinExistence type="predicted"/>
<organism evidence="1 2">
    <name type="scientific">Sordaria macrospora</name>
    <dbReference type="NCBI Taxonomy" id="5147"/>
    <lineage>
        <taxon>Eukaryota</taxon>
        <taxon>Fungi</taxon>
        <taxon>Dikarya</taxon>
        <taxon>Ascomycota</taxon>
        <taxon>Pezizomycotina</taxon>
        <taxon>Sordariomycetes</taxon>
        <taxon>Sordariomycetidae</taxon>
        <taxon>Sordariales</taxon>
        <taxon>Sordariaceae</taxon>
        <taxon>Sordaria</taxon>
    </lineage>
</organism>
<accession>A0A8S8ZVR9</accession>
<dbReference type="Proteomes" id="UP000433876">
    <property type="component" value="Unassembled WGS sequence"/>
</dbReference>
<dbReference type="AlphaFoldDB" id="A0A8S8ZVR9"/>
<evidence type="ECO:0000313" key="2">
    <source>
        <dbReference type="Proteomes" id="UP000433876"/>
    </source>
</evidence>
<comment type="caution">
    <text evidence="1">The sequence shown here is derived from an EMBL/GenBank/DDBJ whole genome shotgun (WGS) entry which is preliminary data.</text>
</comment>
<dbReference type="VEuPathDB" id="FungiDB:SMAC_07697"/>
<gene>
    <name evidence="1" type="ORF">SMACR_07697</name>
</gene>